<evidence type="ECO:0000256" key="2">
    <source>
        <dbReference type="ARBA" id="ARBA00022723"/>
    </source>
</evidence>
<dbReference type="GO" id="GO:0046872">
    <property type="term" value="F:metal ion binding"/>
    <property type="evidence" value="ECO:0007669"/>
    <property type="project" value="UniProtKB-KW"/>
</dbReference>
<dbReference type="CDD" id="cd10802">
    <property type="entry name" value="YdjC_TTHB029_like"/>
    <property type="match status" value="1"/>
</dbReference>
<evidence type="ECO:0008006" key="8">
    <source>
        <dbReference type="Google" id="ProtNLM"/>
    </source>
</evidence>
<dbReference type="RefSeq" id="WP_013560629.1">
    <property type="nucleotide sequence ID" value="NC_014960.1"/>
</dbReference>
<dbReference type="STRING" id="926569.ANT_22350"/>
<dbReference type="GO" id="GO:0016787">
    <property type="term" value="F:hydrolase activity"/>
    <property type="evidence" value="ECO:0007669"/>
    <property type="project" value="UniProtKB-KW"/>
</dbReference>
<evidence type="ECO:0000256" key="4">
    <source>
        <dbReference type="ARBA" id="ARBA00022842"/>
    </source>
</evidence>
<evidence type="ECO:0000256" key="3">
    <source>
        <dbReference type="ARBA" id="ARBA00022801"/>
    </source>
</evidence>
<name>E8MY30_ANATU</name>
<dbReference type="SUPFAM" id="SSF88713">
    <property type="entry name" value="Glycoside hydrolase/deacetylase"/>
    <property type="match status" value="1"/>
</dbReference>
<protein>
    <recommendedName>
        <fullName evidence="8">ChbG/HpnK family deacetylase</fullName>
    </recommendedName>
</protein>
<gene>
    <name evidence="6" type="ordered locus">ANT_22350</name>
</gene>
<accession>E8MY30</accession>
<dbReference type="GO" id="GO:0019213">
    <property type="term" value="F:deacetylase activity"/>
    <property type="evidence" value="ECO:0007669"/>
    <property type="project" value="TreeGrafter"/>
</dbReference>
<dbReference type="eggNOG" id="COG3394">
    <property type="taxonomic scope" value="Bacteria"/>
</dbReference>
<keyword evidence="4" id="KW-0460">Magnesium</keyword>
<dbReference type="GO" id="GO:0005975">
    <property type="term" value="P:carbohydrate metabolic process"/>
    <property type="evidence" value="ECO:0007669"/>
    <property type="project" value="InterPro"/>
</dbReference>
<keyword evidence="5" id="KW-0119">Carbohydrate metabolism</keyword>
<dbReference type="KEGG" id="atm:ANT_22350"/>
<dbReference type="Pfam" id="PF04794">
    <property type="entry name" value="YdjC"/>
    <property type="match status" value="1"/>
</dbReference>
<evidence type="ECO:0000256" key="5">
    <source>
        <dbReference type="ARBA" id="ARBA00023277"/>
    </source>
</evidence>
<dbReference type="InterPro" id="IPR006879">
    <property type="entry name" value="YdjC-like"/>
</dbReference>
<proteinExistence type="predicted"/>
<evidence type="ECO:0000256" key="1">
    <source>
        <dbReference type="ARBA" id="ARBA00001946"/>
    </source>
</evidence>
<dbReference type="PANTHER" id="PTHR31609:SF1">
    <property type="entry name" value="CARBOHYDRATE DEACETYLASE"/>
    <property type="match status" value="1"/>
</dbReference>
<evidence type="ECO:0000313" key="7">
    <source>
        <dbReference type="Proteomes" id="UP000008922"/>
    </source>
</evidence>
<organism evidence="6 7">
    <name type="scientific">Anaerolinea thermophila (strain DSM 14523 / JCM 11388 / NBRC 100420 / UNI-1)</name>
    <dbReference type="NCBI Taxonomy" id="926569"/>
    <lineage>
        <taxon>Bacteria</taxon>
        <taxon>Bacillati</taxon>
        <taxon>Chloroflexota</taxon>
        <taxon>Anaerolineae</taxon>
        <taxon>Anaerolineales</taxon>
        <taxon>Anaerolineaceae</taxon>
        <taxon>Anaerolinea</taxon>
    </lineage>
</organism>
<dbReference type="EMBL" id="AP012029">
    <property type="protein sequence ID" value="BAJ64261.1"/>
    <property type="molecule type" value="Genomic_DNA"/>
</dbReference>
<dbReference type="Gene3D" id="3.20.20.370">
    <property type="entry name" value="Glycoside hydrolase/deacetylase"/>
    <property type="match status" value="1"/>
</dbReference>
<dbReference type="Proteomes" id="UP000008922">
    <property type="component" value="Chromosome"/>
</dbReference>
<dbReference type="InParanoid" id="E8MY30"/>
<dbReference type="HOGENOM" id="CLU_064244_0_0_0"/>
<keyword evidence="3" id="KW-0378">Hydrolase</keyword>
<dbReference type="InterPro" id="IPR011330">
    <property type="entry name" value="Glyco_hydro/deAcase_b/a-brl"/>
</dbReference>
<sequence length="295" mass="33215">MKPNPLLKKLGFSDSDRVVLIHADDVGMCQASVQAFADLTAFGLVSCGAVMVPCSWAPLAGAYAREHPEADLGVHLTLTSEWQNYRWGPLSTRDPRSGLLDEEGYFPRTVEPVQAKGNPRAVRREIEVQLEHARRLGINPSHVDTHMGTVIHPKFLDAYIGTARKNRLPAMIVRQDEASLRQMGLNALTAKIAARWIERLEREGFPMLDDIVMMPLGQWENRLEVAKEVFKAVKPGLTHFIIHPAVDSPEIRAIAPDWRARVADWQVFQSQELRQFLQAEGIQIIGYRAIQSLMR</sequence>
<evidence type="ECO:0000313" key="6">
    <source>
        <dbReference type="EMBL" id="BAJ64261.1"/>
    </source>
</evidence>
<dbReference type="AlphaFoldDB" id="E8MY30"/>
<reference evidence="6 7" key="1">
    <citation type="submission" date="2010-12" db="EMBL/GenBank/DDBJ databases">
        <title>Whole genome sequence of Anaerolinea thermophila UNI-1.</title>
        <authorList>
            <person name="Narita-Yamada S."/>
            <person name="Kishi E."/>
            <person name="Watanabe Y."/>
            <person name="Takasaki K."/>
            <person name="Ankai A."/>
            <person name="Oguchi A."/>
            <person name="Fukui S."/>
            <person name="Takahashi M."/>
            <person name="Yashiro I."/>
            <person name="Hosoyama A."/>
            <person name="Sekiguchi Y."/>
            <person name="Hanada S."/>
            <person name="Fujita N."/>
        </authorList>
    </citation>
    <scope>NUCLEOTIDE SEQUENCE [LARGE SCALE GENOMIC DNA]</scope>
    <source>
        <strain evidence="7">DSM 14523 / JCM 11388 / NBRC 100420 / UNI-1</strain>
    </source>
</reference>
<dbReference type="PANTHER" id="PTHR31609">
    <property type="entry name" value="YDJC DEACETYLASE FAMILY MEMBER"/>
    <property type="match status" value="1"/>
</dbReference>
<comment type="cofactor">
    <cofactor evidence="1">
        <name>Mg(2+)</name>
        <dbReference type="ChEBI" id="CHEBI:18420"/>
    </cofactor>
</comment>
<keyword evidence="2" id="KW-0479">Metal-binding</keyword>
<keyword evidence="7" id="KW-1185">Reference proteome</keyword>